<dbReference type="PROSITE" id="PS50048">
    <property type="entry name" value="ZN2_CY6_FUNGAL_2"/>
    <property type="match status" value="1"/>
</dbReference>
<dbReference type="OrthoDB" id="10261408at2759"/>
<dbReference type="GO" id="GO:0008270">
    <property type="term" value="F:zinc ion binding"/>
    <property type="evidence" value="ECO:0007669"/>
    <property type="project" value="InterPro"/>
</dbReference>
<organism evidence="4 5">
    <name type="scientific">Ascochyta lentis</name>
    <dbReference type="NCBI Taxonomy" id="205686"/>
    <lineage>
        <taxon>Eukaryota</taxon>
        <taxon>Fungi</taxon>
        <taxon>Dikarya</taxon>
        <taxon>Ascomycota</taxon>
        <taxon>Pezizomycotina</taxon>
        <taxon>Dothideomycetes</taxon>
        <taxon>Pleosporomycetidae</taxon>
        <taxon>Pleosporales</taxon>
        <taxon>Pleosporineae</taxon>
        <taxon>Didymellaceae</taxon>
        <taxon>Ascochyta</taxon>
    </lineage>
</organism>
<dbReference type="PROSITE" id="PS00463">
    <property type="entry name" value="ZN2_CY6_FUNGAL_1"/>
    <property type="match status" value="1"/>
</dbReference>
<name>A0A8H7MDF2_9PLEO</name>
<dbReference type="Pfam" id="PF00172">
    <property type="entry name" value="Zn_clus"/>
    <property type="match status" value="1"/>
</dbReference>
<dbReference type="PANTHER" id="PTHR47256">
    <property type="entry name" value="ZN(II)2CYS6 TRANSCRIPTION FACTOR (EUROFUNG)-RELATED"/>
    <property type="match status" value="1"/>
</dbReference>
<accession>A0A8H7MDF2</accession>
<evidence type="ECO:0000256" key="1">
    <source>
        <dbReference type="ARBA" id="ARBA00023242"/>
    </source>
</evidence>
<dbReference type="EMBL" id="RZGK01000019">
    <property type="protein sequence ID" value="KAF9691989.1"/>
    <property type="molecule type" value="Genomic_DNA"/>
</dbReference>
<protein>
    <recommendedName>
        <fullName evidence="3">Zn(2)-C6 fungal-type domain-containing protein</fullName>
    </recommendedName>
</protein>
<reference evidence="4" key="1">
    <citation type="submission" date="2018-12" db="EMBL/GenBank/DDBJ databases">
        <authorList>
            <person name="Syme R.A."/>
            <person name="Farfan-Caceres L."/>
            <person name="Lichtenzveig J."/>
        </authorList>
    </citation>
    <scope>NUCLEOTIDE SEQUENCE</scope>
    <source>
        <strain evidence="4">Al4</strain>
    </source>
</reference>
<dbReference type="CDD" id="cd00067">
    <property type="entry name" value="GAL4"/>
    <property type="match status" value="1"/>
</dbReference>
<evidence type="ECO:0000259" key="3">
    <source>
        <dbReference type="PROSITE" id="PS50048"/>
    </source>
</evidence>
<dbReference type="GO" id="GO:0000981">
    <property type="term" value="F:DNA-binding transcription factor activity, RNA polymerase II-specific"/>
    <property type="evidence" value="ECO:0007669"/>
    <property type="project" value="InterPro"/>
</dbReference>
<dbReference type="Gene3D" id="4.10.240.10">
    <property type="entry name" value="Zn(2)-C6 fungal-type DNA-binding domain"/>
    <property type="match status" value="1"/>
</dbReference>
<feature type="domain" description="Zn(2)-C6 fungal-type" evidence="3">
    <location>
        <begin position="34"/>
        <end position="64"/>
    </location>
</feature>
<sequence>MPPALRPLAPAPPGGHPEPSGSERRKRKKKARLACNHCRLKRIGCDGVRPECSRCLHACVPCVYLSEDADATPTMALKSEVETLRRLLQDHTEFLESMRNASDDEALSIIQQLRLTEDVSAVLSSHQGRIGCTNRISEHASARAAIPSTESGIEFELVMLHPTAYPALVPPNPSSIASASLIREPISDANTSSSNTSPPPLESHTYCDPRLERLSVKYWTRIPIDDRLAARALSHFIQVDHPILGFFDADLFLRDLVEQRLNFCSSFLFSSLMSFACQSYGMTDKRTTPFAIAFMEEAIKLWHAERLSDSNVTLAALNCLALATGWDGRNELGNHQLVADARAMATRMHMFDVPPTNEPTAQYQHLHGDMLRDQAQVAWGSYGWQSWRASFFAKPPIKYPPNLPIPGDRLDTLTGPAISGSTNPLPRDVGHTFTALSKFWVIAQEILAVYNMQDDAPLVERVMPAFAESKYQKLLTWADTLSAVFRDSKDNTAHAHIFHAVYHTTILNLFRPFLDPPNVIHLRSFSSTDSTSRTAFSASVKQLKRLIYNYRTHVSRKLAQSCMFNGAILHISSIVVKQAAIDPSWRFFFRLCFDYWKDVHVGYRVFAGVVPAHLSLALQSGAITVQEARLMNQEFEAVGRHHRVTDEVLTDSYVDFERAIRKEDGATMHELTERFKELMMFQDFTQEYGDA</sequence>
<evidence type="ECO:0000313" key="5">
    <source>
        <dbReference type="Proteomes" id="UP000651452"/>
    </source>
</evidence>
<comment type="caution">
    <text evidence="4">The sequence shown here is derived from an EMBL/GenBank/DDBJ whole genome shotgun (WGS) entry which is preliminary data.</text>
</comment>
<keyword evidence="5" id="KW-1185">Reference proteome</keyword>
<dbReference type="SMART" id="SM00066">
    <property type="entry name" value="GAL4"/>
    <property type="match status" value="1"/>
</dbReference>
<dbReference type="PANTHER" id="PTHR47256:SF1">
    <property type="entry name" value="ZN(II)2CYS6 TRANSCRIPTION FACTOR (EUROFUNG)"/>
    <property type="match status" value="1"/>
</dbReference>
<evidence type="ECO:0000256" key="2">
    <source>
        <dbReference type="SAM" id="MobiDB-lite"/>
    </source>
</evidence>
<dbReference type="AlphaFoldDB" id="A0A8H7MDF2"/>
<dbReference type="InterPro" id="IPR036864">
    <property type="entry name" value="Zn2-C6_fun-type_DNA-bd_sf"/>
</dbReference>
<keyword evidence="1" id="KW-0539">Nucleus</keyword>
<feature type="compositionally biased region" description="Pro residues" evidence="2">
    <location>
        <begin position="1"/>
        <end position="16"/>
    </location>
</feature>
<gene>
    <name evidence="4" type="ORF">EKO04_009947</name>
</gene>
<dbReference type="InterPro" id="IPR001138">
    <property type="entry name" value="Zn2Cys6_DnaBD"/>
</dbReference>
<evidence type="ECO:0000313" key="4">
    <source>
        <dbReference type="EMBL" id="KAF9691989.1"/>
    </source>
</evidence>
<dbReference type="CDD" id="cd12148">
    <property type="entry name" value="fungal_TF_MHR"/>
    <property type="match status" value="1"/>
</dbReference>
<reference evidence="4" key="2">
    <citation type="submission" date="2020-09" db="EMBL/GenBank/DDBJ databases">
        <title>Reference genome assembly for Australian Ascochyta lentis isolate Al4.</title>
        <authorList>
            <person name="Lee R.C."/>
            <person name="Farfan-Caceres L.M."/>
            <person name="Debler J.W."/>
            <person name="Williams A.H."/>
            <person name="Henares B.M."/>
        </authorList>
    </citation>
    <scope>NUCLEOTIDE SEQUENCE</scope>
    <source>
        <strain evidence="4">Al4</strain>
    </source>
</reference>
<dbReference type="InterPro" id="IPR053187">
    <property type="entry name" value="Notoamide_regulator"/>
</dbReference>
<dbReference type="Proteomes" id="UP000651452">
    <property type="component" value="Unassembled WGS sequence"/>
</dbReference>
<proteinExistence type="predicted"/>
<dbReference type="SUPFAM" id="SSF57701">
    <property type="entry name" value="Zn2/Cys6 DNA-binding domain"/>
    <property type="match status" value="1"/>
</dbReference>
<feature type="region of interest" description="Disordered" evidence="2">
    <location>
        <begin position="1"/>
        <end position="27"/>
    </location>
</feature>